<sequence length="61" mass="6759">MGGEASKWKRRGRDGGGELCFASQCCFTCSSGEPMALAAISCQRIHNQWRLSLPHIFLRVC</sequence>
<reference evidence="1" key="1">
    <citation type="journal article" date="2018" name="Nat. Plants">
        <title>Whole-genome landscape of Medicago truncatula symbiotic genes.</title>
        <authorList>
            <person name="Pecrix Y."/>
            <person name="Gamas P."/>
            <person name="Carrere S."/>
        </authorList>
    </citation>
    <scope>NUCLEOTIDE SEQUENCE</scope>
    <source>
        <tissue evidence="1">Leaves</tissue>
    </source>
</reference>
<evidence type="ECO:0000313" key="1">
    <source>
        <dbReference type="EMBL" id="RHN69927.1"/>
    </source>
</evidence>
<name>A0A396J3Y2_MEDTR</name>
<gene>
    <name evidence="1" type="ORF">MtrunA17_Chr3g0130081</name>
</gene>
<organism evidence="1">
    <name type="scientific">Medicago truncatula</name>
    <name type="common">Barrel medic</name>
    <name type="synonym">Medicago tribuloides</name>
    <dbReference type="NCBI Taxonomy" id="3880"/>
    <lineage>
        <taxon>Eukaryota</taxon>
        <taxon>Viridiplantae</taxon>
        <taxon>Streptophyta</taxon>
        <taxon>Embryophyta</taxon>
        <taxon>Tracheophyta</taxon>
        <taxon>Spermatophyta</taxon>
        <taxon>Magnoliopsida</taxon>
        <taxon>eudicotyledons</taxon>
        <taxon>Gunneridae</taxon>
        <taxon>Pentapetalae</taxon>
        <taxon>rosids</taxon>
        <taxon>fabids</taxon>
        <taxon>Fabales</taxon>
        <taxon>Fabaceae</taxon>
        <taxon>Papilionoideae</taxon>
        <taxon>50 kb inversion clade</taxon>
        <taxon>NPAAA clade</taxon>
        <taxon>Hologalegina</taxon>
        <taxon>IRL clade</taxon>
        <taxon>Trifolieae</taxon>
        <taxon>Medicago</taxon>
    </lineage>
</organism>
<accession>A0A396J3Y2</accession>
<dbReference type="EMBL" id="PSQE01000003">
    <property type="protein sequence ID" value="RHN69927.1"/>
    <property type="molecule type" value="Genomic_DNA"/>
</dbReference>
<comment type="caution">
    <text evidence="1">The sequence shown here is derived from an EMBL/GenBank/DDBJ whole genome shotgun (WGS) entry which is preliminary data.</text>
</comment>
<protein>
    <submittedName>
        <fullName evidence="1">Uncharacterized protein</fullName>
    </submittedName>
</protein>
<dbReference type="Proteomes" id="UP000265566">
    <property type="component" value="Chromosome 3"/>
</dbReference>
<dbReference type="AlphaFoldDB" id="A0A396J3Y2"/>
<dbReference type="Gramene" id="rna18460">
    <property type="protein sequence ID" value="RHN69927.1"/>
    <property type="gene ID" value="gene18460"/>
</dbReference>
<proteinExistence type="predicted"/>